<dbReference type="Gene3D" id="3.40.109.10">
    <property type="entry name" value="NADH Oxidase"/>
    <property type="match status" value="1"/>
</dbReference>
<comment type="similarity">
    <text evidence="1">Belongs to the nitroreductase family.</text>
</comment>
<name>A0ABM8BRS7_9MOLU</name>
<feature type="domain" description="Nitroreductase" evidence="3">
    <location>
        <begin position="11"/>
        <end position="194"/>
    </location>
</feature>
<dbReference type="InterPro" id="IPR000415">
    <property type="entry name" value="Nitroreductase-like"/>
</dbReference>
<dbReference type="EMBL" id="AP026933">
    <property type="protein sequence ID" value="BDT02370.1"/>
    <property type="molecule type" value="Genomic_DNA"/>
</dbReference>
<reference evidence="4 5" key="1">
    <citation type="journal article" date="2022" name="Front. Microbiol.">
        <title>Male-killing mechanisms vary between Spiroplasma species.</title>
        <authorList>
            <person name="Arai H."/>
            <person name="Inoue M."/>
            <person name="Kageyama D."/>
        </authorList>
    </citation>
    <scope>NUCLEOTIDE SEQUENCE [LARGE SCALE GENOMIC DNA]</scope>
    <source>
        <strain evidence="5">sHm</strain>
    </source>
</reference>
<sequence length="215" mass="24947">MSYVKELESLILNRKSIRNYDPSKVISDSKINDILNYVRHTPSSYGLEPWKILVISNSKIKAQLQPIINNQQQVSTCSHLFILLSYSGENFNTSNQWFVDTVMKRRNLTKPQYEIYKSTFNNFFDHDKKTQINHWAQCQTFILLQNLLLLLTAHEIDNVVLGGFNEQQLLTYLESNKIIEPNKYHVTILVSAGYGYPSKTKIIKNEVSEISTLIK</sequence>
<dbReference type="Proteomes" id="UP001163387">
    <property type="component" value="Chromosome"/>
</dbReference>
<evidence type="ECO:0000256" key="2">
    <source>
        <dbReference type="ARBA" id="ARBA00023002"/>
    </source>
</evidence>
<keyword evidence="5" id="KW-1185">Reference proteome</keyword>
<dbReference type="RefSeq" id="WP_281748749.1">
    <property type="nucleotide sequence ID" value="NZ_AP026933.1"/>
</dbReference>
<dbReference type="InterPro" id="IPR029479">
    <property type="entry name" value="Nitroreductase"/>
</dbReference>
<dbReference type="PANTHER" id="PTHR43673">
    <property type="entry name" value="NAD(P)H NITROREDUCTASE YDGI-RELATED"/>
    <property type="match status" value="1"/>
</dbReference>
<evidence type="ECO:0000313" key="4">
    <source>
        <dbReference type="EMBL" id="BDT02370.1"/>
    </source>
</evidence>
<dbReference type="PANTHER" id="PTHR43673:SF10">
    <property type="entry name" value="NADH DEHYDROGENASE_NAD(P)H NITROREDUCTASE XCC3605-RELATED"/>
    <property type="match status" value="1"/>
</dbReference>
<proteinExistence type="inferred from homology"/>
<organism evidence="4 5">
    <name type="scientific">Spiroplasma ixodetis</name>
    <dbReference type="NCBI Taxonomy" id="2141"/>
    <lineage>
        <taxon>Bacteria</taxon>
        <taxon>Bacillati</taxon>
        <taxon>Mycoplasmatota</taxon>
        <taxon>Mollicutes</taxon>
        <taxon>Entomoplasmatales</taxon>
        <taxon>Spiroplasmataceae</taxon>
        <taxon>Spiroplasma</taxon>
    </lineage>
</organism>
<evidence type="ECO:0000259" key="3">
    <source>
        <dbReference type="Pfam" id="PF00881"/>
    </source>
</evidence>
<gene>
    <name evidence="4" type="ORF">SHM_00160</name>
</gene>
<evidence type="ECO:0000256" key="1">
    <source>
        <dbReference type="ARBA" id="ARBA00007118"/>
    </source>
</evidence>
<dbReference type="SUPFAM" id="SSF55469">
    <property type="entry name" value="FMN-dependent nitroreductase-like"/>
    <property type="match status" value="1"/>
</dbReference>
<protein>
    <submittedName>
        <fullName evidence="4">NAD(P)H nitroreductase</fullName>
    </submittedName>
</protein>
<keyword evidence="2" id="KW-0560">Oxidoreductase</keyword>
<accession>A0ABM8BRS7</accession>
<evidence type="ECO:0000313" key="5">
    <source>
        <dbReference type="Proteomes" id="UP001163387"/>
    </source>
</evidence>
<dbReference type="Pfam" id="PF00881">
    <property type="entry name" value="Nitroreductase"/>
    <property type="match status" value="1"/>
</dbReference>